<organism evidence="1 2">
    <name type="scientific">Ammonicoccus fulvus</name>
    <dbReference type="NCBI Taxonomy" id="3138240"/>
    <lineage>
        <taxon>Bacteria</taxon>
        <taxon>Bacillati</taxon>
        <taxon>Actinomycetota</taxon>
        <taxon>Actinomycetes</taxon>
        <taxon>Propionibacteriales</taxon>
        <taxon>Propionibacteriaceae</taxon>
        <taxon>Ammonicoccus</taxon>
    </lineage>
</organism>
<reference evidence="1 2" key="1">
    <citation type="submission" date="2024-04" db="EMBL/GenBank/DDBJ databases">
        <title>Isolation of an actinomycete strain from pig manure.</title>
        <authorList>
            <person name="Gong T."/>
            <person name="Yu Z."/>
            <person name="An M."/>
            <person name="Wei C."/>
            <person name="Yang W."/>
            <person name="Liu L."/>
        </authorList>
    </citation>
    <scope>NUCLEOTIDE SEQUENCE [LARGE SCALE GENOMIC DNA]</scope>
    <source>
        <strain evidence="1 2">ZF39</strain>
    </source>
</reference>
<dbReference type="Proteomes" id="UP001442841">
    <property type="component" value="Chromosome"/>
</dbReference>
<gene>
    <name evidence="1" type="ORF">AADG42_13875</name>
</gene>
<dbReference type="PANTHER" id="PTHR43546">
    <property type="entry name" value="UPF0173 METAL-DEPENDENT HYDROLASE MJ1163-RELATED"/>
    <property type="match status" value="1"/>
</dbReference>
<dbReference type="PANTHER" id="PTHR43546:SF3">
    <property type="entry name" value="UPF0173 METAL-DEPENDENT HYDROLASE MJ1163"/>
    <property type="match status" value="1"/>
</dbReference>
<dbReference type="RefSeq" id="WP_425309798.1">
    <property type="nucleotide sequence ID" value="NZ_CP154795.1"/>
</dbReference>
<dbReference type="EMBL" id="CP154795">
    <property type="protein sequence ID" value="XAN08342.1"/>
    <property type="molecule type" value="Genomic_DNA"/>
</dbReference>
<keyword evidence="2" id="KW-1185">Reference proteome</keyword>
<proteinExistence type="predicted"/>
<dbReference type="InterPro" id="IPR050114">
    <property type="entry name" value="UPF0173_UPF0282_UlaG_hydrolase"/>
</dbReference>
<dbReference type="SUPFAM" id="SSF56281">
    <property type="entry name" value="Metallo-hydrolase/oxidoreductase"/>
    <property type="match status" value="1"/>
</dbReference>
<evidence type="ECO:0000313" key="1">
    <source>
        <dbReference type="EMBL" id="XAN08342.1"/>
    </source>
</evidence>
<protein>
    <submittedName>
        <fullName evidence="1">MBL fold metallo-hydrolase</fullName>
    </submittedName>
</protein>
<dbReference type="InterPro" id="IPR036866">
    <property type="entry name" value="RibonucZ/Hydroxyglut_hydro"/>
</dbReference>
<dbReference type="Gene3D" id="3.60.15.10">
    <property type="entry name" value="Ribonuclease Z/Hydroxyacylglutathione hydrolase-like"/>
    <property type="match status" value="1"/>
</dbReference>
<accession>A0ABZ3FU58</accession>
<name>A0ABZ3FU58_9ACTN</name>
<sequence>MQITHLGHSAVLVNVDGTRILLDPGAFSDDWHGLTDLDAIVITHLHGDHIDPKNVPALIAANPDARLIVEPSVPDNVELPAHAERFAAENQTRIGSVLLHTVGGQHAVIHRDIPMVGNVGVVLSAEGHPTLFHPGDSLAACPPGVDVLALPVMGPWAALKEHIDFTRTIGAPQGFPIHDGLVNDKGWKLITDRIQDLSETRLHDYRDGQPHEI</sequence>
<dbReference type="Pfam" id="PF13483">
    <property type="entry name" value="Lactamase_B_3"/>
    <property type="match status" value="1"/>
</dbReference>
<evidence type="ECO:0000313" key="2">
    <source>
        <dbReference type="Proteomes" id="UP001442841"/>
    </source>
</evidence>